<dbReference type="Proteomes" id="UP000186019">
    <property type="component" value="Unassembled WGS sequence"/>
</dbReference>
<dbReference type="Pfam" id="PF01266">
    <property type="entry name" value="DAO"/>
    <property type="match status" value="1"/>
</dbReference>
<reference evidence="3 4" key="1">
    <citation type="submission" date="2017-01" db="EMBL/GenBank/DDBJ databases">
        <authorList>
            <person name="Mah S.A."/>
            <person name="Swanson W.J."/>
            <person name="Moy G.W."/>
            <person name="Vacquier V.D."/>
        </authorList>
    </citation>
    <scope>NUCLEOTIDE SEQUENCE [LARGE SCALE GENOMIC DNA]</scope>
    <source>
        <strain evidence="3 4">DSM 29590</strain>
    </source>
</reference>
<dbReference type="InterPro" id="IPR036188">
    <property type="entry name" value="FAD/NAD-bd_sf"/>
</dbReference>
<dbReference type="GO" id="GO:0016491">
    <property type="term" value="F:oxidoreductase activity"/>
    <property type="evidence" value="ECO:0007669"/>
    <property type="project" value="UniProtKB-KW"/>
</dbReference>
<dbReference type="PANTHER" id="PTHR13847:SF281">
    <property type="entry name" value="FAD DEPENDENT OXIDOREDUCTASE DOMAIN-CONTAINING PROTEIN"/>
    <property type="match status" value="1"/>
</dbReference>
<gene>
    <name evidence="3" type="ORF">SAMN05421666_0475</name>
</gene>
<dbReference type="AlphaFoldDB" id="A0A1N7ERQ1"/>
<dbReference type="GO" id="GO:0005737">
    <property type="term" value="C:cytoplasm"/>
    <property type="evidence" value="ECO:0007669"/>
    <property type="project" value="TreeGrafter"/>
</dbReference>
<dbReference type="InterPro" id="IPR006076">
    <property type="entry name" value="FAD-dep_OxRdtase"/>
</dbReference>
<accession>A0A1N7ERQ1</accession>
<evidence type="ECO:0000313" key="4">
    <source>
        <dbReference type="Proteomes" id="UP000186019"/>
    </source>
</evidence>
<dbReference type="PANTHER" id="PTHR13847">
    <property type="entry name" value="SARCOSINE DEHYDROGENASE-RELATED"/>
    <property type="match status" value="1"/>
</dbReference>
<dbReference type="SUPFAM" id="SSF51905">
    <property type="entry name" value="FAD/NAD(P)-binding domain"/>
    <property type="match status" value="1"/>
</dbReference>
<protein>
    <submittedName>
        <fullName evidence="3">Glycine/D-amino acid oxidase</fullName>
    </submittedName>
</protein>
<proteinExistence type="predicted"/>
<organism evidence="3 4">
    <name type="scientific">Roseovarius nanhaiticus</name>
    <dbReference type="NCBI Taxonomy" id="573024"/>
    <lineage>
        <taxon>Bacteria</taxon>
        <taxon>Pseudomonadati</taxon>
        <taxon>Pseudomonadota</taxon>
        <taxon>Alphaproteobacteria</taxon>
        <taxon>Rhodobacterales</taxon>
        <taxon>Roseobacteraceae</taxon>
        <taxon>Roseovarius</taxon>
    </lineage>
</organism>
<name>A0A1N7ERQ1_9RHOB</name>
<evidence type="ECO:0000256" key="1">
    <source>
        <dbReference type="ARBA" id="ARBA00023002"/>
    </source>
</evidence>
<dbReference type="Gene3D" id="3.50.50.60">
    <property type="entry name" value="FAD/NAD(P)-binding domain"/>
    <property type="match status" value="1"/>
</dbReference>
<sequence>MTLWTDDANPGRPYWWDGLAWVAPEGDLPDACDLLIIGGGYTGLSAALAAHDCGARVAVVDALDPGKGASTRNGGMFGAHPRLGWSTLDKQFGAEVADALFDEASTALDWARDLIERQGINCDLQQTGRIQLAWTARHFEGQKALAQTLAEKSRVRAHIVPRERLSDEIATERYFGGIVFGEHCGIQPAKFHQGLMRAVQARGIPVIAHCPVTALERTGATFAATTPQGRIRAQKVLLATGGYTAAPFNWHVSRVFPLPSYIIATEPLAANLIGHLAPGRRMMVETRARHSYFRISPDGTRILFGGRASMVNVAPDTAARRLRDTMCEVWPELKGTRISHSWRGNTGYSFTHMPHVGEDRGLHHAMGYSGSGTVMAPWLGAKAAYRAMGDSRGETGYAATRLTRHWMHPGSRPHFLHAANAWYRTAVDWSENRQSR</sequence>
<keyword evidence="4" id="KW-1185">Reference proteome</keyword>
<dbReference type="RefSeq" id="WP_076530656.1">
    <property type="nucleotide sequence ID" value="NZ_FOAC01000001.1"/>
</dbReference>
<dbReference type="OrthoDB" id="9806601at2"/>
<evidence type="ECO:0000313" key="3">
    <source>
        <dbReference type="EMBL" id="SIR90719.1"/>
    </source>
</evidence>
<dbReference type="STRING" id="573024.SAMN05216208_1660"/>
<feature type="domain" description="FAD dependent oxidoreductase" evidence="2">
    <location>
        <begin position="33"/>
        <end position="386"/>
    </location>
</feature>
<evidence type="ECO:0000259" key="2">
    <source>
        <dbReference type="Pfam" id="PF01266"/>
    </source>
</evidence>
<keyword evidence="1" id="KW-0560">Oxidoreductase</keyword>
<dbReference type="Gene3D" id="3.30.9.10">
    <property type="entry name" value="D-Amino Acid Oxidase, subunit A, domain 2"/>
    <property type="match status" value="1"/>
</dbReference>
<dbReference type="EMBL" id="FTNV01000001">
    <property type="protein sequence ID" value="SIR90719.1"/>
    <property type="molecule type" value="Genomic_DNA"/>
</dbReference>